<evidence type="ECO:0000313" key="1">
    <source>
        <dbReference type="EMBL" id="VVH79036.1"/>
    </source>
</evidence>
<dbReference type="SUPFAM" id="SSF52777">
    <property type="entry name" value="CoA-dependent acyltransferases"/>
    <property type="match status" value="1"/>
</dbReference>
<dbReference type="EMBL" id="LR700248">
    <property type="protein sequence ID" value="VVH79036.1"/>
    <property type="molecule type" value="Genomic_DNA"/>
</dbReference>
<dbReference type="AlphaFoldDB" id="A0A5E5QSG6"/>
<protein>
    <submittedName>
        <fullName evidence="1">Uncharacterized protein</fullName>
    </submittedName>
</protein>
<name>A0A5E5QSG6_PSEAI</name>
<reference evidence="1" key="1">
    <citation type="submission" date="2019-09" db="EMBL/GenBank/DDBJ databases">
        <authorList>
            <person name="Gross C."/>
            <person name="Bohn E."/>
        </authorList>
    </citation>
    <scope>NUCLEOTIDE SEQUENCE</scope>
    <source>
        <strain evidence="1">ID40</strain>
    </source>
</reference>
<organism evidence="1">
    <name type="scientific">Pseudomonas aeruginosa</name>
    <dbReference type="NCBI Taxonomy" id="287"/>
    <lineage>
        <taxon>Bacteria</taxon>
        <taxon>Pseudomonadati</taxon>
        <taxon>Pseudomonadota</taxon>
        <taxon>Gammaproteobacteria</taxon>
        <taxon>Pseudomonadales</taxon>
        <taxon>Pseudomonadaceae</taxon>
        <taxon>Pseudomonas</taxon>
    </lineage>
</organism>
<dbReference type="Gene3D" id="3.30.559.30">
    <property type="entry name" value="Nonribosomal peptide synthetase, condensation domain"/>
    <property type="match status" value="1"/>
</dbReference>
<sequence>MARLVSGRLFNEFAELAGPFAGVAPLCLENVRAGSVGERLDALQAAILAQEEAAALRDPFAPDWPLAELGFAWLAGELDGAGVAELDCRQPPLGGFLELQVLPHGEGRLASLRVRRDHDGTLAGRLLDAWVECLESIAADRQLPLAGLPLIGAAERERYQAWQGERVEPAPVESLVAAFDLRAALQPQAPALLDAHGSRISPRCARAAWRSPKRCWLPACGPARRWR</sequence>
<gene>
    <name evidence="1" type="ORF">TUEID40_00183</name>
</gene>
<proteinExistence type="predicted"/>
<accession>A0A5E5QSG6</accession>